<reference evidence="5 6" key="1">
    <citation type="submission" date="2018-11" db="EMBL/GenBank/DDBJ databases">
        <title>Clostridium sp. nov., a member of the family Erysipelotrichaceae isolated from pig faeces.</title>
        <authorList>
            <person name="Chang Y.-H."/>
        </authorList>
    </citation>
    <scope>NUCLEOTIDE SEQUENCE [LARGE SCALE GENOMIC DNA]</scope>
    <source>
        <strain evidence="5 6">YH-panp20</strain>
    </source>
</reference>
<comment type="caution">
    <text evidence="5">The sequence shown here is derived from an EMBL/GenBank/DDBJ whole genome shotgun (WGS) entry which is preliminary data.</text>
</comment>
<keyword evidence="5" id="KW-0378">Hydrolase</keyword>
<evidence type="ECO:0000256" key="1">
    <source>
        <dbReference type="ARBA" id="ARBA00010923"/>
    </source>
</evidence>
<evidence type="ECO:0000256" key="3">
    <source>
        <dbReference type="ARBA" id="ARBA00023125"/>
    </source>
</evidence>
<dbReference type="OrthoDB" id="9795776at2"/>
<dbReference type="EMBL" id="RJQC01000002">
    <property type="protein sequence ID" value="RNM30290.1"/>
    <property type="molecule type" value="Genomic_DNA"/>
</dbReference>
<dbReference type="Pfam" id="PF01420">
    <property type="entry name" value="Methylase_S"/>
    <property type="match status" value="1"/>
</dbReference>
<evidence type="ECO:0000313" key="6">
    <source>
        <dbReference type="Proteomes" id="UP000276568"/>
    </source>
</evidence>
<dbReference type="GO" id="GO:0009307">
    <property type="term" value="P:DNA restriction-modification system"/>
    <property type="evidence" value="ECO:0007669"/>
    <property type="project" value="UniProtKB-KW"/>
</dbReference>
<protein>
    <submittedName>
        <fullName evidence="5">Restriction endonuclease subunit S</fullName>
    </submittedName>
</protein>
<comment type="similarity">
    <text evidence="1">Belongs to the type-I restriction system S methylase family.</text>
</comment>
<dbReference type="AlphaFoldDB" id="A0A3N0I1E0"/>
<feature type="domain" description="Type I restriction modification DNA specificity" evidence="4">
    <location>
        <begin position="7"/>
        <end position="161"/>
    </location>
</feature>
<dbReference type="CDD" id="cd17262">
    <property type="entry name" value="RMtype1_S_Aco12261I-TRD2-CR2"/>
    <property type="match status" value="1"/>
</dbReference>
<keyword evidence="6" id="KW-1185">Reference proteome</keyword>
<accession>A0A3N0I1E0</accession>
<proteinExistence type="inferred from homology"/>
<sequence length="175" mass="19746">MISYFSWEQRKVSDIANRYDNLRIPVAANLRIPGVTPYYGANGIQDYVDGFTHEGEFVLVAEDGANDLKNYPVKCVNGRIWVNNHAHVLQSKPEMADNKFLAYSISQADIEALLVGGGRSKLNAEVMMSIELVMPSLPEQIAIGRCMTRLDYLITLHQRDYKLILKCLIYYLGTA</sequence>
<keyword evidence="3" id="KW-0238">DNA-binding</keyword>
<evidence type="ECO:0000259" key="4">
    <source>
        <dbReference type="Pfam" id="PF01420"/>
    </source>
</evidence>
<organism evidence="5 6">
    <name type="scientific">Absicoccus porci</name>
    <dbReference type="NCBI Taxonomy" id="2486576"/>
    <lineage>
        <taxon>Bacteria</taxon>
        <taxon>Bacillati</taxon>
        <taxon>Bacillota</taxon>
        <taxon>Erysipelotrichia</taxon>
        <taxon>Erysipelotrichales</taxon>
        <taxon>Erysipelotrichaceae</taxon>
        <taxon>Absicoccus</taxon>
    </lineage>
</organism>
<dbReference type="GO" id="GO:0003677">
    <property type="term" value="F:DNA binding"/>
    <property type="evidence" value="ECO:0007669"/>
    <property type="project" value="UniProtKB-KW"/>
</dbReference>
<keyword evidence="5" id="KW-0255">Endonuclease</keyword>
<evidence type="ECO:0000256" key="2">
    <source>
        <dbReference type="ARBA" id="ARBA00022747"/>
    </source>
</evidence>
<dbReference type="RefSeq" id="WP_128520214.1">
    <property type="nucleotide sequence ID" value="NZ_RJQC01000002.1"/>
</dbReference>
<dbReference type="Gene3D" id="3.90.220.20">
    <property type="entry name" value="DNA methylase specificity domains"/>
    <property type="match status" value="1"/>
</dbReference>
<evidence type="ECO:0000313" key="5">
    <source>
        <dbReference type="EMBL" id="RNM30290.1"/>
    </source>
</evidence>
<keyword evidence="5" id="KW-0540">Nuclease</keyword>
<keyword evidence="2" id="KW-0680">Restriction system</keyword>
<dbReference type="Proteomes" id="UP000276568">
    <property type="component" value="Unassembled WGS sequence"/>
</dbReference>
<dbReference type="InterPro" id="IPR000055">
    <property type="entry name" value="Restrct_endonuc_typeI_TRD"/>
</dbReference>
<name>A0A3N0I1E0_9FIRM</name>
<gene>
    <name evidence="5" type="ORF">EDX97_05695</name>
</gene>
<dbReference type="InterPro" id="IPR044946">
    <property type="entry name" value="Restrct_endonuc_typeI_TRD_sf"/>
</dbReference>
<dbReference type="GO" id="GO:0004519">
    <property type="term" value="F:endonuclease activity"/>
    <property type="evidence" value="ECO:0007669"/>
    <property type="project" value="UniProtKB-KW"/>
</dbReference>
<dbReference type="SUPFAM" id="SSF116734">
    <property type="entry name" value="DNA methylase specificity domain"/>
    <property type="match status" value="1"/>
</dbReference>